<feature type="region of interest" description="Disordered" evidence="1">
    <location>
        <begin position="624"/>
        <end position="646"/>
    </location>
</feature>
<accession>A0A0F9DX16</accession>
<feature type="compositionally biased region" description="Pro residues" evidence="1">
    <location>
        <begin position="632"/>
        <end position="646"/>
    </location>
</feature>
<sequence>AGAGGGAAGGAEAAFTGEDVRAGAVGGAVEQAFFESFGIPVTALARMVLKRAIGGRVGENALKAFRKQARHTRELFSTQLVEIQNHIQAVGREAAQTLRIAKKTAGEATEAAKAAGQDVIQAVRDRFGAQLSPPTPGTAGKEVGAVFSARTPEGAVQSVRTQLGRAVGDAAETGPDVDLREAKAFAKRVLEEELEPPEKAFPRQKPRAVDEVGGAGFLQGAGTRALLGADVVQQILADAAEAEVEQVVKHPAMGVLSRFFNAADEVSFGAAHIYKMQLAEALKTPVEQTARTRVDALTRGMRDMLREAMASHEPYNAATRRFERFMKTFERADGEAIRAAAILEPGEIVRKITVHEPEKLLAIRELLLEAAPQGGGEAEGRAAWNAFTSSWIHERIGKGSVDKLAERLAKLDPDVRALLDGDEVAGPVLRNLKDFVSMFEDAGKIADGLVRDAIQQGAQRVENAEVTGALKVQHLISGAGGRQAFRAAGRETRRAEADVLLELAESTVSARTLNRPIEAITADAARFIMLGPAQIWGAISGVRLIRGPKGNDLVRWASHSSANTQLLVRAIAGPEAHIAMAALLRQQGIGAFLMDPSADDLEEFIVGAGEKAVSAAEFLVEAIPTGETPDASAPPTPRPTTAPATP</sequence>
<gene>
    <name evidence="2" type="ORF">LCGC14_2146720</name>
</gene>
<feature type="non-terminal residue" evidence="2">
    <location>
        <position position="1"/>
    </location>
</feature>
<organism evidence="2">
    <name type="scientific">marine sediment metagenome</name>
    <dbReference type="NCBI Taxonomy" id="412755"/>
    <lineage>
        <taxon>unclassified sequences</taxon>
        <taxon>metagenomes</taxon>
        <taxon>ecological metagenomes</taxon>
    </lineage>
</organism>
<evidence type="ECO:0000313" key="2">
    <source>
        <dbReference type="EMBL" id="KKL66264.1"/>
    </source>
</evidence>
<dbReference type="EMBL" id="LAZR01027263">
    <property type="protein sequence ID" value="KKL66264.1"/>
    <property type="molecule type" value="Genomic_DNA"/>
</dbReference>
<name>A0A0F9DX16_9ZZZZ</name>
<comment type="caution">
    <text evidence="2">The sequence shown here is derived from an EMBL/GenBank/DDBJ whole genome shotgun (WGS) entry which is preliminary data.</text>
</comment>
<reference evidence="2" key="1">
    <citation type="journal article" date="2015" name="Nature">
        <title>Complex archaea that bridge the gap between prokaryotes and eukaryotes.</title>
        <authorList>
            <person name="Spang A."/>
            <person name="Saw J.H."/>
            <person name="Jorgensen S.L."/>
            <person name="Zaremba-Niedzwiedzka K."/>
            <person name="Martijn J."/>
            <person name="Lind A.E."/>
            <person name="van Eijk R."/>
            <person name="Schleper C."/>
            <person name="Guy L."/>
            <person name="Ettema T.J."/>
        </authorList>
    </citation>
    <scope>NUCLEOTIDE SEQUENCE</scope>
</reference>
<proteinExistence type="predicted"/>
<protein>
    <submittedName>
        <fullName evidence="2">Uncharacterized protein</fullName>
    </submittedName>
</protein>
<dbReference type="AlphaFoldDB" id="A0A0F9DX16"/>
<evidence type="ECO:0000256" key="1">
    <source>
        <dbReference type="SAM" id="MobiDB-lite"/>
    </source>
</evidence>